<accession>A0A1Y2I4S7</accession>
<dbReference type="EMBL" id="KZ084280">
    <property type="protein sequence ID" value="OSC96139.1"/>
    <property type="molecule type" value="Genomic_DNA"/>
</dbReference>
<keyword evidence="3" id="KW-1185">Reference proteome</keyword>
<gene>
    <name evidence="2" type="ORF">PYCCODRAFT_1482032</name>
</gene>
<evidence type="ECO:0000256" key="1">
    <source>
        <dbReference type="SAM" id="MobiDB-lite"/>
    </source>
</evidence>
<organism evidence="2 3">
    <name type="scientific">Trametes coccinea (strain BRFM310)</name>
    <name type="common">Pycnoporus coccineus</name>
    <dbReference type="NCBI Taxonomy" id="1353009"/>
    <lineage>
        <taxon>Eukaryota</taxon>
        <taxon>Fungi</taxon>
        <taxon>Dikarya</taxon>
        <taxon>Basidiomycota</taxon>
        <taxon>Agaricomycotina</taxon>
        <taxon>Agaricomycetes</taxon>
        <taxon>Polyporales</taxon>
        <taxon>Polyporaceae</taxon>
        <taxon>Trametes</taxon>
    </lineage>
</organism>
<proteinExistence type="predicted"/>
<dbReference type="OrthoDB" id="2803498at2759"/>
<dbReference type="Proteomes" id="UP000193067">
    <property type="component" value="Unassembled WGS sequence"/>
</dbReference>
<reference evidence="2 3" key="1">
    <citation type="journal article" date="2015" name="Biotechnol. Biofuels">
        <title>Enhanced degradation of softwood versus hardwood by the white-rot fungus Pycnoporus coccineus.</title>
        <authorList>
            <person name="Couturier M."/>
            <person name="Navarro D."/>
            <person name="Chevret D."/>
            <person name="Henrissat B."/>
            <person name="Piumi F."/>
            <person name="Ruiz-Duenas F.J."/>
            <person name="Martinez A.T."/>
            <person name="Grigoriev I.V."/>
            <person name="Riley R."/>
            <person name="Lipzen A."/>
            <person name="Berrin J.G."/>
            <person name="Master E.R."/>
            <person name="Rosso M.N."/>
        </authorList>
    </citation>
    <scope>NUCLEOTIDE SEQUENCE [LARGE SCALE GENOMIC DNA]</scope>
    <source>
        <strain evidence="2 3">BRFM310</strain>
    </source>
</reference>
<feature type="region of interest" description="Disordered" evidence="1">
    <location>
        <begin position="1"/>
        <end position="32"/>
    </location>
</feature>
<protein>
    <submittedName>
        <fullName evidence="2">Uncharacterized protein</fullName>
    </submittedName>
</protein>
<evidence type="ECO:0000313" key="2">
    <source>
        <dbReference type="EMBL" id="OSC96139.1"/>
    </source>
</evidence>
<feature type="compositionally biased region" description="Polar residues" evidence="1">
    <location>
        <begin position="237"/>
        <end position="249"/>
    </location>
</feature>
<evidence type="ECO:0000313" key="3">
    <source>
        <dbReference type="Proteomes" id="UP000193067"/>
    </source>
</evidence>
<name>A0A1Y2I4S7_TRAC3</name>
<feature type="region of interest" description="Disordered" evidence="1">
    <location>
        <begin position="237"/>
        <end position="281"/>
    </location>
</feature>
<dbReference type="AlphaFoldDB" id="A0A1Y2I4S7"/>
<dbReference type="STRING" id="1353009.A0A1Y2I4S7"/>
<sequence>MPRRTAFPSPEPASPSPSKTAGSVPGAAHNSSGSASIVGTAVLENARLSDSAKPRTITFDASFWTGEATMPLTACFRYFNRDNIEIPEQGTFALLAMVAQPTKDADLSSTAAHTDYDLIGDIIWMVHVPGANAHQYPVMIVNGPVRETEREAATFKVSAMQFVQQLRDSNPGVTNIHVTIPDTGRFKNGKKPLPPSDGFNAAVVGTLAAIDRDPETMAGQMFRLTLENVTYLPRLNSSLPVHTPATPQKGSKRKMVFQDTQESNPGNPGKRRAVTEESTEK</sequence>